<evidence type="ECO:0000313" key="3">
    <source>
        <dbReference type="EMBL" id="AEG16027.1"/>
    </source>
</evidence>
<dbReference type="RefSeq" id="WP_013823538.1">
    <property type="nucleotide sequence ID" value="NC_015573.1"/>
</dbReference>
<dbReference type="KEGG" id="dku:Desku_2500"/>
<evidence type="ECO:0000256" key="1">
    <source>
        <dbReference type="SAM" id="MobiDB-lite"/>
    </source>
</evidence>
<dbReference type="InterPro" id="IPR010982">
    <property type="entry name" value="Lambda_DNA-bd_dom_sf"/>
</dbReference>
<dbReference type="SMART" id="SM00530">
    <property type="entry name" value="HTH_XRE"/>
    <property type="match status" value="1"/>
</dbReference>
<dbReference type="PROSITE" id="PS50943">
    <property type="entry name" value="HTH_CROC1"/>
    <property type="match status" value="1"/>
</dbReference>
<dbReference type="InterPro" id="IPR001387">
    <property type="entry name" value="Cro/C1-type_HTH"/>
</dbReference>
<dbReference type="SUPFAM" id="SSF47413">
    <property type="entry name" value="lambda repressor-like DNA-binding domains"/>
    <property type="match status" value="1"/>
</dbReference>
<feature type="compositionally biased region" description="Polar residues" evidence="1">
    <location>
        <begin position="68"/>
        <end position="79"/>
    </location>
</feature>
<feature type="region of interest" description="Disordered" evidence="1">
    <location>
        <begin position="64"/>
        <end position="87"/>
    </location>
</feature>
<gene>
    <name evidence="3" type="ordered locus">Desku_2500</name>
</gene>
<proteinExistence type="predicted"/>
<dbReference type="Pfam" id="PF01381">
    <property type="entry name" value="HTH_3"/>
    <property type="match status" value="1"/>
</dbReference>
<evidence type="ECO:0000313" key="4">
    <source>
        <dbReference type="Proteomes" id="UP000009229"/>
    </source>
</evidence>
<dbReference type="Proteomes" id="UP000009229">
    <property type="component" value="Chromosome"/>
</dbReference>
<dbReference type="AlphaFoldDB" id="A0AAU8PJI9"/>
<keyword evidence="4" id="KW-1185">Reference proteome</keyword>
<dbReference type="Gene3D" id="1.10.260.40">
    <property type="entry name" value="lambda repressor-like DNA-binding domains"/>
    <property type="match status" value="1"/>
</dbReference>
<reference evidence="4" key="1">
    <citation type="submission" date="2011-05" db="EMBL/GenBank/DDBJ databases">
        <title>Complete sequence of Desulfotomaculum kuznetsovii DSM 6115.</title>
        <authorList>
            <person name="Lucas S."/>
            <person name="Han J."/>
            <person name="Lapidus A."/>
            <person name="Cheng J.-F."/>
            <person name="Goodwin L."/>
            <person name="Pitluck S."/>
            <person name="Peters L."/>
            <person name="Mikhailova N."/>
            <person name="Lu M."/>
            <person name="Saunders E."/>
            <person name="Han C."/>
            <person name="Tapia R."/>
            <person name="Land M."/>
            <person name="Hauser L."/>
            <person name="Kyrpides N."/>
            <person name="Ivanova N."/>
            <person name="Pagani I."/>
            <person name="Nazina T."/>
            <person name="Ivanova A."/>
            <person name="Parshina S."/>
            <person name="Kuever J."/>
            <person name="Muyzer G."/>
            <person name="Plugge C."/>
            <person name="Stams A."/>
            <person name="Woyke T."/>
        </authorList>
    </citation>
    <scope>NUCLEOTIDE SEQUENCE [LARGE SCALE GENOMIC DNA]</scope>
    <source>
        <strain evidence="4">DSM 6115 / VKM B-1805 / 17</strain>
    </source>
</reference>
<dbReference type="EMBL" id="CP002770">
    <property type="protein sequence ID" value="AEG16027.1"/>
    <property type="molecule type" value="Genomic_DNA"/>
</dbReference>
<dbReference type="CDD" id="cd00093">
    <property type="entry name" value="HTH_XRE"/>
    <property type="match status" value="1"/>
</dbReference>
<dbReference type="GO" id="GO:0003677">
    <property type="term" value="F:DNA binding"/>
    <property type="evidence" value="ECO:0007669"/>
    <property type="project" value="InterPro"/>
</dbReference>
<feature type="domain" description="HTH cro/C1-type" evidence="2">
    <location>
        <begin position="6"/>
        <end position="60"/>
    </location>
</feature>
<evidence type="ECO:0000259" key="2">
    <source>
        <dbReference type="PROSITE" id="PS50943"/>
    </source>
</evidence>
<sequence>MKRTRLIEARKNAGLSLRQLAQQLGISKSLVVSIENCRCNPSWEVAQRLERFFGIPVGELLAVEPEQPASQGNRNQCLRGSSERPTR</sequence>
<organism evidence="3 4">
    <name type="scientific">Desulfofundulus kuznetsovii (strain DSM 6115 / VKM B-1805 / 17)</name>
    <name type="common">Desulfotomaculum kuznetsovii</name>
    <dbReference type="NCBI Taxonomy" id="760568"/>
    <lineage>
        <taxon>Bacteria</taxon>
        <taxon>Bacillati</taxon>
        <taxon>Bacillota</taxon>
        <taxon>Clostridia</taxon>
        <taxon>Eubacteriales</taxon>
        <taxon>Peptococcaceae</taxon>
        <taxon>Desulfofundulus</taxon>
    </lineage>
</organism>
<accession>A0AAU8PJI9</accession>
<name>A0AAU8PJI9_DESK7</name>
<protein>
    <submittedName>
        <fullName evidence="3">Helix-turn-helix domain protein</fullName>
    </submittedName>
</protein>